<keyword evidence="2" id="KW-1185">Reference proteome</keyword>
<dbReference type="Proteomes" id="UP000290900">
    <property type="component" value="Unassembled WGS sequence"/>
</dbReference>
<accession>A0A448YHS0</accession>
<name>A0A448YHS0_BRENA</name>
<dbReference type="EMBL" id="CAACVR010000004">
    <property type="protein sequence ID" value="VEU20494.1"/>
    <property type="molecule type" value="Genomic_DNA"/>
</dbReference>
<dbReference type="AlphaFoldDB" id="A0A448YHS0"/>
<reference evidence="1 2" key="1">
    <citation type="submission" date="2018-12" db="EMBL/GenBank/DDBJ databases">
        <authorList>
            <person name="Tiukova I."/>
            <person name="Dainat J."/>
        </authorList>
    </citation>
    <scope>NUCLEOTIDE SEQUENCE [LARGE SCALE GENOMIC DNA]</scope>
</reference>
<gene>
    <name evidence="1" type="ORF">BRENAR_LOCUS1229</name>
</gene>
<organism evidence="1 2">
    <name type="scientific">Brettanomyces naardenensis</name>
    <name type="common">Yeast</name>
    <dbReference type="NCBI Taxonomy" id="13370"/>
    <lineage>
        <taxon>Eukaryota</taxon>
        <taxon>Fungi</taxon>
        <taxon>Dikarya</taxon>
        <taxon>Ascomycota</taxon>
        <taxon>Saccharomycotina</taxon>
        <taxon>Pichiomycetes</taxon>
        <taxon>Pichiales</taxon>
        <taxon>Pichiaceae</taxon>
        <taxon>Brettanomyces</taxon>
    </lineage>
</organism>
<proteinExistence type="predicted"/>
<dbReference type="InParanoid" id="A0A448YHS0"/>
<protein>
    <submittedName>
        <fullName evidence="1">DEKNAAC101282</fullName>
    </submittedName>
</protein>
<evidence type="ECO:0000313" key="1">
    <source>
        <dbReference type="EMBL" id="VEU20494.1"/>
    </source>
</evidence>
<evidence type="ECO:0000313" key="2">
    <source>
        <dbReference type="Proteomes" id="UP000290900"/>
    </source>
</evidence>
<sequence length="88" mass="10274">MQVIYKGIEGSGLRNKILNRMVDGKVNLFRIAETAVADRLKSGEDRTDIVKFLGQNGVRWSYYPIEARFAEFHLRNGSPKKHRRLRRK</sequence>